<evidence type="ECO:0000313" key="2">
    <source>
        <dbReference type="EMBL" id="AJY47070.1"/>
    </source>
</evidence>
<dbReference type="AlphaFoldDB" id="A0A0D5LSX6"/>
<dbReference type="PATRIC" id="fig|1486262.3.peg.3636"/>
<evidence type="ECO:0000256" key="1">
    <source>
        <dbReference type="SAM" id="Phobius"/>
    </source>
</evidence>
<keyword evidence="1" id="KW-0472">Membrane</keyword>
<evidence type="ECO:0000313" key="3">
    <source>
        <dbReference type="Proteomes" id="UP000032611"/>
    </source>
</evidence>
<gene>
    <name evidence="2" type="ORF">TM49_17570</name>
</gene>
<keyword evidence="1" id="KW-0812">Transmembrane</keyword>
<dbReference type="OrthoDB" id="7187254at2"/>
<reference evidence="2 3" key="1">
    <citation type="journal article" date="2015" name="Genome Announc.">
        <title>Complete genome sequence of Martelella endophytica YC6887, which has antifungal activity associated with a halophyte.</title>
        <authorList>
            <person name="Khan A."/>
            <person name="Khan H."/>
            <person name="Chung E.J."/>
            <person name="Hossain M.T."/>
            <person name="Chung Y.R."/>
        </authorList>
    </citation>
    <scope>NUCLEOTIDE SEQUENCE [LARGE SCALE GENOMIC DNA]</scope>
    <source>
        <strain evidence="2">YC6887</strain>
    </source>
</reference>
<organism evidence="2 3">
    <name type="scientific">Martelella endophytica</name>
    <dbReference type="NCBI Taxonomy" id="1486262"/>
    <lineage>
        <taxon>Bacteria</taxon>
        <taxon>Pseudomonadati</taxon>
        <taxon>Pseudomonadota</taxon>
        <taxon>Alphaproteobacteria</taxon>
        <taxon>Hyphomicrobiales</taxon>
        <taxon>Aurantimonadaceae</taxon>
        <taxon>Martelella</taxon>
    </lineage>
</organism>
<protein>
    <recommendedName>
        <fullName evidence="4">Anti-sigma factor</fullName>
    </recommendedName>
</protein>
<evidence type="ECO:0008006" key="4">
    <source>
        <dbReference type="Google" id="ProtNLM"/>
    </source>
</evidence>
<dbReference type="Proteomes" id="UP000032611">
    <property type="component" value="Chromosome"/>
</dbReference>
<sequence length="279" mass="29886">MNDRSDDIREFDLLALADGLLDDDPTRKAEVEAFLRANPAAKAFVEEIREQNALLRLCCRDRQAGPVPERLRDTVWKRRPRTGAPVLKAAVFAFTLLAAGVVGSRYDEFAAGRASISNSLIEAVSSGAAAPAGMLSLAAGKVDAHDKWLWLAFPTPDLSAEGYELISREDTTTGAPGIVRLVYRNAGGETLDVFMQPSGTMEKSRPETRSDGARTARYMTVGPMEVGVTAESGNLDAKGVMKTLEDSIGDMHFAKPASTISASAETTPVSDLVAPTLEN</sequence>
<dbReference type="HOGENOM" id="CLU_996786_0_0_5"/>
<proteinExistence type="predicted"/>
<dbReference type="EMBL" id="CP010803">
    <property type="protein sequence ID" value="AJY47070.1"/>
    <property type="molecule type" value="Genomic_DNA"/>
</dbReference>
<feature type="transmembrane region" description="Helical" evidence="1">
    <location>
        <begin position="86"/>
        <end position="106"/>
    </location>
</feature>
<dbReference type="KEGG" id="mey:TM49_17570"/>
<dbReference type="RefSeq" id="WP_045683158.1">
    <property type="nucleotide sequence ID" value="NZ_CP010803.1"/>
</dbReference>
<accession>A0A0D5LSX6</accession>
<dbReference type="STRING" id="1486262.TM49_17570"/>
<keyword evidence="1" id="KW-1133">Transmembrane helix</keyword>
<name>A0A0D5LSX6_MAREN</name>
<keyword evidence="3" id="KW-1185">Reference proteome</keyword>